<dbReference type="GO" id="GO:0006355">
    <property type="term" value="P:regulation of DNA-templated transcription"/>
    <property type="evidence" value="ECO:0007669"/>
    <property type="project" value="InterPro"/>
</dbReference>
<dbReference type="Gene3D" id="1.10.10.10">
    <property type="entry name" value="Winged helix-like DNA-binding domain superfamily/Winged helix DNA-binding domain"/>
    <property type="match status" value="1"/>
</dbReference>
<dbReference type="AlphaFoldDB" id="A0A1I0R909"/>
<dbReference type="InterPro" id="IPR000792">
    <property type="entry name" value="Tscrpt_reg_LuxR_C"/>
</dbReference>
<dbReference type="CDD" id="cd17535">
    <property type="entry name" value="REC_NarL-like"/>
    <property type="match status" value="1"/>
</dbReference>
<dbReference type="STRING" id="1267423.SAMN05216290_3203"/>
<dbReference type="InterPro" id="IPR058245">
    <property type="entry name" value="NreC/VraR/RcsB-like_REC"/>
</dbReference>
<dbReference type="GO" id="GO:0000160">
    <property type="term" value="P:phosphorelay signal transduction system"/>
    <property type="evidence" value="ECO:0007669"/>
    <property type="project" value="InterPro"/>
</dbReference>
<dbReference type="InterPro" id="IPR036388">
    <property type="entry name" value="WH-like_DNA-bd_sf"/>
</dbReference>
<dbReference type="Pfam" id="PF00072">
    <property type="entry name" value="Response_reg"/>
    <property type="match status" value="1"/>
</dbReference>
<sequence>MSEEKHIVIVDDHQMIIDGLSRIIAEEHRFKVLSTYVDPKEALQKVPILKPDVLLVDLEMPGLNGLELVSQLKKTMPELRTILLTMHLDYATVKKAMEIGFDSYILKNLDETELKIALNKVVKGQKYWSASITEVLNNTSKIIGKERFSKLASLTNRETEILKLIAEAHSTKQIAEELFISVSTVETHRKSIIKKLDATNVAGLVRIAVSEGLVD</sequence>
<evidence type="ECO:0000256" key="3">
    <source>
        <dbReference type="ARBA" id="ARBA00023125"/>
    </source>
</evidence>
<dbReference type="InterPro" id="IPR001789">
    <property type="entry name" value="Sig_transdc_resp-reg_receiver"/>
</dbReference>
<accession>A0A1I0R909</accession>
<keyword evidence="1 5" id="KW-0597">Phosphoprotein</keyword>
<dbReference type="PROSITE" id="PS50043">
    <property type="entry name" value="HTH_LUXR_2"/>
    <property type="match status" value="1"/>
</dbReference>
<keyword evidence="3" id="KW-0238">DNA-binding</keyword>
<dbReference type="SMART" id="SM00448">
    <property type="entry name" value="REC"/>
    <property type="match status" value="1"/>
</dbReference>
<dbReference type="GeneID" id="99987881"/>
<dbReference type="EMBL" id="FOIR01000003">
    <property type="protein sequence ID" value="SEW36653.1"/>
    <property type="molecule type" value="Genomic_DNA"/>
</dbReference>
<organism evidence="8 9">
    <name type="scientific">Roseivirga pacifica</name>
    <dbReference type="NCBI Taxonomy" id="1267423"/>
    <lineage>
        <taxon>Bacteria</taxon>
        <taxon>Pseudomonadati</taxon>
        <taxon>Bacteroidota</taxon>
        <taxon>Cytophagia</taxon>
        <taxon>Cytophagales</taxon>
        <taxon>Roseivirgaceae</taxon>
        <taxon>Roseivirga</taxon>
    </lineage>
</organism>
<keyword evidence="4" id="KW-0804">Transcription</keyword>
<evidence type="ECO:0000256" key="5">
    <source>
        <dbReference type="PROSITE-ProRule" id="PRU00169"/>
    </source>
</evidence>
<dbReference type="OrthoDB" id="9797341at2"/>
<dbReference type="SMART" id="SM00421">
    <property type="entry name" value="HTH_LUXR"/>
    <property type="match status" value="1"/>
</dbReference>
<feature type="domain" description="Response regulatory" evidence="7">
    <location>
        <begin position="6"/>
        <end position="122"/>
    </location>
</feature>
<evidence type="ECO:0000259" key="7">
    <source>
        <dbReference type="PROSITE" id="PS50110"/>
    </source>
</evidence>
<feature type="modified residue" description="4-aspartylphosphate" evidence="5">
    <location>
        <position position="57"/>
    </location>
</feature>
<proteinExistence type="predicted"/>
<dbReference type="Proteomes" id="UP000199437">
    <property type="component" value="Unassembled WGS sequence"/>
</dbReference>
<dbReference type="SUPFAM" id="SSF52172">
    <property type="entry name" value="CheY-like"/>
    <property type="match status" value="1"/>
</dbReference>
<evidence type="ECO:0000256" key="2">
    <source>
        <dbReference type="ARBA" id="ARBA00023015"/>
    </source>
</evidence>
<dbReference type="InterPro" id="IPR011006">
    <property type="entry name" value="CheY-like_superfamily"/>
</dbReference>
<dbReference type="SUPFAM" id="SSF46894">
    <property type="entry name" value="C-terminal effector domain of the bipartite response regulators"/>
    <property type="match status" value="1"/>
</dbReference>
<reference evidence="9" key="1">
    <citation type="submission" date="2016-10" db="EMBL/GenBank/DDBJ databases">
        <authorList>
            <person name="Varghese N."/>
            <person name="Submissions S."/>
        </authorList>
    </citation>
    <scope>NUCLEOTIDE SEQUENCE [LARGE SCALE GENOMIC DNA]</scope>
    <source>
        <strain evidence="9">CGMCC 1.12402</strain>
    </source>
</reference>
<dbReference type="Gene3D" id="3.40.50.2300">
    <property type="match status" value="1"/>
</dbReference>
<dbReference type="PROSITE" id="PS50110">
    <property type="entry name" value="RESPONSE_REGULATORY"/>
    <property type="match status" value="1"/>
</dbReference>
<dbReference type="CDD" id="cd06170">
    <property type="entry name" value="LuxR_C_like"/>
    <property type="match status" value="1"/>
</dbReference>
<protein>
    <submittedName>
        <fullName evidence="8">Two component transcriptional regulator, LuxR family</fullName>
    </submittedName>
</protein>
<dbReference type="RefSeq" id="WP_090259728.1">
    <property type="nucleotide sequence ID" value="NZ_FOIR01000003.1"/>
</dbReference>
<evidence type="ECO:0000256" key="4">
    <source>
        <dbReference type="ARBA" id="ARBA00023163"/>
    </source>
</evidence>
<evidence type="ECO:0000313" key="9">
    <source>
        <dbReference type="Proteomes" id="UP000199437"/>
    </source>
</evidence>
<dbReference type="GO" id="GO:0003677">
    <property type="term" value="F:DNA binding"/>
    <property type="evidence" value="ECO:0007669"/>
    <property type="project" value="UniProtKB-KW"/>
</dbReference>
<dbReference type="Pfam" id="PF00196">
    <property type="entry name" value="GerE"/>
    <property type="match status" value="1"/>
</dbReference>
<dbReference type="PANTHER" id="PTHR43214:SF41">
    <property type="entry name" value="NITRATE_NITRITE RESPONSE REGULATOR PROTEIN NARP"/>
    <property type="match status" value="1"/>
</dbReference>
<dbReference type="InterPro" id="IPR039420">
    <property type="entry name" value="WalR-like"/>
</dbReference>
<dbReference type="PANTHER" id="PTHR43214">
    <property type="entry name" value="TWO-COMPONENT RESPONSE REGULATOR"/>
    <property type="match status" value="1"/>
</dbReference>
<dbReference type="InterPro" id="IPR016032">
    <property type="entry name" value="Sig_transdc_resp-reg_C-effctor"/>
</dbReference>
<evidence type="ECO:0000313" key="8">
    <source>
        <dbReference type="EMBL" id="SEW36653.1"/>
    </source>
</evidence>
<gene>
    <name evidence="8" type="ORF">SAMN05216290_3203</name>
</gene>
<feature type="domain" description="HTH luxR-type" evidence="6">
    <location>
        <begin position="147"/>
        <end position="212"/>
    </location>
</feature>
<evidence type="ECO:0000256" key="1">
    <source>
        <dbReference type="ARBA" id="ARBA00022553"/>
    </source>
</evidence>
<keyword evidence="2" id="KW-0805">Transcription regulation</keyword>
<dbReference type="PRINTS" id="PR00038">
    <property type="entry name" value="HTHLUXR"/>
</dbReference>
<keyword evidence="9" id="KW-1185">Reference proteome</keyword>
<name>A0A1I0R909_9BACT</name>
<evidence type="ECO:0000259" key="6">
    <source>
        <dbReference type="PROSITE" id="PS50043"/>
    </source>
</evidence>